<evidence type="ECO:0000256" key="7">
    <source>
        <dbReference type="ARBA" id="ARBA00022840"/>
    </source>
</evidence>
<dbReference type="EMBL" id="PQAP01000224">
    <property type="protein sequence ID" value="PWB67918.1"/>
    <property type="molecule type" value="Genomic_DNA"/>
</dbReference>
<evidence type="ECO:0000256" key="1">
    <source>
        <dbReference type="ARBA" id="ARBA00013247"/>
    </source>
</evidence>
<evidence type="ECO:0000256" key="6">
    <source>
        <dbReference type="ARBA" id="ARBA00022777"/>
    </source>
</evidence>
<dbReference type="PANTHER" id="PTHR10210">
    <property type="entry name" value="RIBOSE-PHOSPHATE DIPHOSPHOKINASE FAMILY MEMBER"/>
    <property type="match status" value="1"/>
</dbReference>
<evidence type="ECO:0000256" key="3">
    <source>
        <dbReference type="ARBA" id="ARBA00022723"/>
    </source>
</evidence>
<accession>A0A855X267</accession>
<dbReference type="GO" id="GO:0016301">
    <property type="term" value="F:kinase activity"/>
    <property type="evidence" value="ECO:0007669"/>
    <property type="project" value="UniProtKB-KW"/>
</dbReference>
<keyword evidence="5" id="KW-0547">Nucleotide-binding</keyword>
<dbReference type="GO" id="GO:0000287">
    <property type="term" value="F:magnesium ion binding"/>
    <property type="evidence" value="ECO:0007669"/>
    <property type="project" value="InterPro"/>
</dbReference>
<comment type="caution">
    <text evidence="10">The sequence shown here is derived from an EMBL/GenBank/DDBJ whole genome shotgun (WGS) entry which is preliminary data.</text>
</comment>
<evidence type="ECO:0000256" key="8">
    <source>
        <dbReference type="ARBA" id="ARBA00022842"/>
    </source>
</evidence>
<keyword evidence="7" id="KW-0067">ATP-binding</keyword>
<comment type="catalytic activity">
    <reaction evidence="9">
        <text>D-ribose 5-phosphate + ATP = 5-phospho-alpha-D-ribose 1-diphosphate + AMP + H(+)</text>
        <dbReference type="Rhea" id="RHEA:15609"/>
        <dbReference type="ChEBI" id="CHEBI:15378"/>
        <dbReference type="ChEBI" id="CHEBI:30616"/>
        <dbReference type="ChEBI" id="CHEBI:58017"/>
        <dbReference type="ChEBI" id="CHEBI:78346"/>
        <dbReference type="ChEBI" id="CHEBI:456215"/>
        <dbReference type="EC" id="2.7.6.1"/>
    </reaction>
</comment>
<dbReference type="GO" id="GO:0004749">
    <property type="term" value="F:ribose phosphate diphosphokinase activity"/>
    <property type="evidence" value="ECO:0007669"/>
    <property type="project" value="UniProtKB-EC"/>
</dbReference>
<keyword evidence="6 10" id="KW-0418">Kinase</keyword>
<name>A0A855X267_9BACT</name>
<dbReference type="InterPro" id="IPR005946">
    <property type="entry name" value="Rib-P_diPkinase"/>
</dbReference>
<dbReference type="GO" id="GO:0005524">
    <property type="term" value="F:ATP binding"/>
    <property type="evidence" value="ECO:0007669"/>
    <property type="project" value="UniProtKB-KW"/>
</dbReference>
<dbReference type="InterPro" id="IPR000836">
    <property type="entry name" value="PRTase_dom"/>
</dbReference>
<evidence type="ECO:0000256" key="9">
    <source>
        <dbReference type="ARBA" id="ARBA00049535"/>
    </source>
</evidence>
<dbReference type="GO" id="GO:0006015">
    <property type="term" value="P:5-phosphoribose 1-diphosphate biosynthetic process"/>
    <property type="evidence" value="ECO:0007669"/>
    <property type="project" value="TreeGrafter"/>
</dbReference>
<sequence>DVGSLKLARSTANSLHADLAIVDKRRARANESEVMSLIGDVSGKNVLIRDDMVDTAGSICNAAKYLKERGARDIYAACTHGVLSGKALERIEESPIKKIIISDSIDQSNKPLSDKYVILTCSDLIGESIRRISGEESVSSLFEEAPTKGKEN</sequence>
<evidence type="ECO:0000313" key="11">
    <source>
        <dbReference type="Proteomes" id="UP000250918"/>
    </source>
</evidence>
<evidence type="ECO:0000256" key="2">
    <source>
        <dbReference type="ARBA" id="ARBA00022679"/>
    </source>
</evidence>
<evidence type="ECO:0000256" key="4">
    <source>
        <dbReference type="ARBA" id="ARBA00022727"/>
    </source>
</evidence>
<gene>
    <name evidence="10" type="ORF">C3F09_12590</name>
</gene>
<organism evidence="10 11">
    <name type="scientific">candidate division GN15 bacterium</name>
    <dbReference type="NCBI Taxonomy" id="2072418"/>
    <lineage>
        <taxon>Bacteria</taxon>
        <taxon>candidate division GN15</taxon>
    </lineage>
</organism>
<dbReference type="PANTHER" id="PTHR10210:SF41">
    <property type="entry name" value="RIBOSE-PHOSPHATE PYROPHOSPHOKINASE 1, CHLOROPLASTIC"/>
    <property type="match status" value="1"/>
</dbReference>
<dbReference type="GO" id="GO:0002189">
    <property type="term" value="C:ribose phosphate diphosphokinase complex"/>
    <property type="evidence" value="ECO:0007669"/>
    <property type="project" value="TreeGrafter"/>
</dbReference>
<dbReference type="AlphaFoldDB" id="A0A855X267"/>
<dbReference type="InterPro" id="IPR029057">
    <property type="entry name" value="PRTase-like"/>
</dbReference>
<evidence type="ECO:0000313" key="10">
    <source>
        <dbReference type="EMBL" id="PWB67918.1"/>
    </source>
</evidence>
<evidence type="ECO:0000256" key="5">
    <source>
        <dbReference type="ARBA" id="ARBA00022741"/>
    </source>
</evidence>
<feature type="non-terminal residue" evidence="10">
    <location>
        <position position="1"/>
    </location>
</feature>
<dbReference type="NCBIfam" id="TIGR01251">
    <property type="entry name" value="ribP_PPkin"/>
    <property type="match status" value="1"/>
</dbReference>
<keyword evidence="2 10" id="KW-0808">Transferase</keyword>
<reference evidence="10 11" key="1">
    <citation type="journal article" date="2018" name="ISME J.">
        <title>A methanotrophic archaeon couples anaerobic oxidation of methane to Fe(III) reduction.</title>
        <authorList>
            <person name="Cai C."/>
            <person name="Leu A.O."/>
            <person name="Xie G.J."/>
            <person name="Guo J."/>
            <person name="Feng Y."/>
            <person name="Zhao J.X."/>
            <person name="Tyson G.W."/>
            <person name="Yuan Z."/>
            <person name="Hu S."/>
        </authorList>
    </citation>
    <scope>NUCLEOTIDE SEQUENCE [LARGE SCALE GENOMIC DNA]</scope>
    <source>
        <strain evidence="10">FeB_12</strain>
    </source>
</reference>
<keyword evidence="3" id="KW-0479">Metal-binding</keyword>
<keyword evidence="8" id="KW-0460">Magnesium</keyword>
<protein>
    <recommendedName>
        <fullName evidence="1">ribose-phosphate diphosphokinase</fullName>
        <ecNumber evidence="1">2.7.6.1</ecNumber>
    </recommendedName>
</protein>
<dbReference type="GO" id="GO:0005737">
    <property type="term" value="C:cytoplasm"/>
    <property type="evidence" value="ECO:0007669"/>
    <property type="project" value="TreeGrafter"/>
</dbReference>
<dbReference type="Proteomes" id="UP000250918">
    <property type="component" value="Unassembled WGS sequence"/>
</dbReference>
<keyword evidence="4" id="KW-0545">Nucleotide biosynthesis</keyword>
<dbReference type="Gene3D" id="3.40.50.2020">
    <property type="match status" value="1"/>
</dbReference>
<dbReference type="GO" id="GO:0006164">
    <property type="term" value="P:purine nucleotide biosynthetic process"/>
    <property type="evidence" value="ECO:0007669"/>
    <property type="project" value="TreeGrafter"/>
</dbReference>
<dbReference type="Pfam" id="PF14572">
    <property type="entry name" value="Pribosyl_synth"/>
    <property type="match status" value="1"/>
</dbReference>
<dbReference type="SUPFAM" id="SSF53271">
    <property type="entry name" value="PRTase-like"/>
    <property type="match status" value="1"/>
</dbReference>
<dbReference type="FunFam" id="3.40.50.2020:FF:000002">
    <property type="entry name" value="Ribose-phosphate pyrophosphokinase"/>
    <property type="match status" value="1"/>
</dbReference>
<dbReference type="CDD" id="cd06223">
    <property type="entry name" value="PRTases_typeI"/>
    <property type="match status" value="1"/>
</dbReference>
<dbReference type="EC" id="2.7.6.1" evidence="1"/>
<proteinExistence type="predicted"/>